<dbReference type="Gene3D" id="3.40.50.720">
    <property type="entry name" value="NAD(P)-binding Rossmann-like Domain"/>
    <property type="match status" value="1"/>
</dbReference>
<dbReference type="Proteomes" id="UP000434342">
    <property type="component" value="Unassembled WGS sequence"/>
</dbReference>
<feature type="domain" description="THIF-type NAD/FAD binding fold" evidence="2">
    <location>
        <begin position="31"/>
        <end position="255"/>
    </location>
</feature>
<dbReference type="GO" id="GO:0061504">
    <property type="term" value="P:cyclic threonylcarbamoyladenosine biosynthetic process"/>
    <property type="evidence" value="ECO:0007669"/>
    <property type="project" value="TreeGrafter"/>
</dbReference>
<evidence type="ECO:0000256" key="1">
    <source>
        <dbReference type="SAM" id="MobiDB-lite"/>
    </source>
</evidence>
<protein>
    <submittedName>
        <fullName evidence="3">tRNA threonylcarbamoyladenosine dehydratase</fullName>
    </submittedName>
</protein>
<dbReference type="PANTHER" id="PTHR43267">
    <property type="entry name" value="TRNA THREONYLCARBAMOYLADENOSINE DEHYDRATASE"/>
    <property type="match status" value="1"/>
</dbReference>
<dbReference type="AlphaFoldDB" id="A0A6N7XC97"/>
<evidence type="ECO:0000313" key="3">
    <source>
        <dbReference type="EMBL" id="MST61163.1"/>
    </source>
</evidence>
<gene>
    <name evidence="3" type="ORF">FYJ69_09725</name>
</gene>
<dbReference type="GO" id="GO:0008641">
    <property type="term" value="F:ubiquitin-like modifier activating enzyme activity"/>
    <property type="evidence" value="ECO:0007669"/>
    <property type="project" value="InterPro"/>
</dbReference>
<dbReference type="PANTHER" id="PTHR43267:SF1">
    <property type="entry name" value="TRNA THREONYLCARBAMOYLADENOSINE DEHYDRATASE"/>
    <property type="match status" value="1"/>
</dbReference>
<organism evidence="3 4">
    <name type="scientific">Parafannyhessea umbonata</name>
    <dbReference type="NCBI Taxonomy" id="604330"/>
    <lineage>
        <taxon>Bacteria</taxon>
        <taxon>Bacillati</taxon>
        <taxon>Actinomycetota</taxon>
        <taxon>Coriobacteriia</taxon>
        <taxon>Coriobacteriales</taxon>
        <taxon>Atopobiaceae</taxon>
        <taxon>Parafannyhessea</taxon>
    </lineage>
</organism>
<dbReference type="RefSeq" id="WP_154542270.1">
    <property type="nucleotide sequence ID" value="NZ_JAQXWW010000130.1"/>
</dbReference>
<accession>A0A6N7XC97</accession>
<dbReference type="GO" id="GO:0061503">
    <property type="term" value="F:tRNA threonylcarbamoyladenosine dehydratase"/>
    <property type="evidence" value="ECO:0007669"/>
    <property type="project" value="TreeGrafter"/>
</dbReference>
<name>A0A6N7XC97_9ACTN</name>
<reference evidence="3 4" key="1">
    <citation type="submission" date="2019-08" db="EMBL/GenBank/DDBJ databases">
        <title>In-depth cultivation of the pig gut microbiome towards novel bacterial diversity and tailored functional studies.</title>
        <authorList>
            <person name="Wylensek D."/>
            <person name="Hitch T.C.A."/>
            <person name="Clavel T."/>
        </authorList>
    </citation>
    <scope>NUCLEOTIDE SEQUENCE [LARGE SCALE GENOMIC DNA]</scope>
    <source>
        <strain evidence="3 4">WB01_CNA04</strain>
    </source>
</reference>
<dbReference type="InterPro" id="IPR045886">
    <property type="entry name" value="ThiF/MoeB/HesA"/>
</dbReference>
<dbReference type="SUPFAM" id="SSF69572">
    <property type="entry name" value="Activating enzymes of the ubiquitin-like proteins"/>
    <property type="match status" value="1"/>
</dbReference>
<evidence type="ECO:0000259" key="2">
    <source>
        <dbReference type="Pfam" id="PF00899"/>
    </source>
</evidence>
<dbReference type="InterPro" id="IPR000594">
    <property type="entry name" value="ThiF_NAD_FAD-bd"/>
</dbReference>
<sequence>MGEKDADVPAEARSARNGQGVETATDRLRIILGQERLDVLASSRVLVLGLGGVGSNCVEALARGGVGELVLVDRDIVQPSNINRQAVAYHSTIGRAKTDVMEEIVHDINPDCKVTTVHRFLSKENLVPTLEALPRPDYVVDAIDTISQKLIVAKWCQDTGLRLISSMGGANKLNPERLRFSTIEKTKSCPICKVMRKECRKRGIRGLQVLYSSEVPMPVTPRGAELPGGRRPEKGVTLGTMSYMPPIMGQMIAGRVICDLADLHNDLDVQEPIVAPRRRGGQVSHAAV</sequence>
<feature type="region of interest" description="Disordered" evidence="1">
    <location>
        <begin position="1"/>
        <end position="20"/>
    </location>
</feature>
<dbReference type="Pfam" id="PF00899">
    <property type="entry name" value="ThiF"/>
    <property type="match status" value="1"/>
</dbReference>
<dbReference type="EMBL" id="VUND01000003">
    <property type="protein sequence ID" value="MST61163.1"/>
    <property type="molecule type" value="Genomic_DNA"/>
</dbReference>
<dbReference type="InterPro" id="IPR035985">
    <property type="entry name" value="Ubiquitin-activating_enz"/>
</dbReference>
<comment type="caution">
    <text evidence="3">The sequence shown here is derived from an EMBL/GenBank/DDBJ whole genome shotgun (WGS) entry which is preliminary data.</text>
</comment>
<evidence type="ECO:0000313" key="4">
    <source>
        <dbReference type="Proteomes" id="UP000434342"/>
    </source>
</evidence>
<dbReference type="CDD" id="cd00755">
    <property type="entry name" value="YgdL_like"/>
    <property type="match status" value="1"/>
</dbReference>
<proteinExistence type="predicted"/>